<accession>A0A7U4M1V5</accession>
<dbReference type="KEGG" id="slh:YH65_07040"/>
<dbReference type="RefSeq" id="WP_046551255.1">
    <property type="nucleotide sequence ID" value="NZ_CP011308.1"/>
</dbReference>
<reference evidence="2" key="2">
    <citation type="journal article" date="2017" name="Stand. Genomic Sci.">
        <title>Complete genome sequence of the sulfur-oxidizing chemolithoautotrophic Sulfurovum lithotrophicum 42BKTT.</title>
        <authorList>
            <person name="Jeon W."/>
            <person name="Priscilla L."/>
            <person name="Park G."/>
            <person name="Lee H."/>
            <person name="Lee N."/>
            <person name="Lee D."/>
            <person name="Kwon H."/>
            <person name="Ahn I."/>
            <person name="Lee C."/>
            <person name="Lee H."/>
            <person name="Ahn J."/>
        </authorList>
    </citation>
    <scope>NUCLEOTIDE SEQUENCE [LARGE SCALE GENOMIC DNA]</scope>
    <source>
        <strain evidence="2">ATCC BAA-797 / 42BKT</strain>
    </source>
</reference>
<proteinExistence type="predicted"/>
<name>A0A7U4M1V5_9BACT</name>
<dbReference type="InterPro" id="IPR035093">
    <property type="entry name" value="RelE/ParE_toxin_dom_sf"/>
</dbReference>
<evidence type="ECO:0008006" key="3">
    <source>
        <dbReference type="Google" id="ProtNLM"/>
    </source>
</evidence>
<organism evidence="1 2">
    <name type="scientific">Sulfurovum lithotrophicum</name>
    <dbReference type="NCBI Taxonomy" id="206403"/>
    <lineage>
        <taxon>Bacteria</taxon>
        <taxon>Pseudomonadati</taxon>
        <taxon>Campylobacterota</taxon>
        <taxon>Epsilonproteobacteria</taxon>
        <taxon>Campylobacterales</taxon>
        <taxon>Sulfurovaceae</taxon>
        <taxon>Sulfurovum</taxon>
    </lineage>
</organism>
<protein>
    <recommendedName>
        <fullName evidence="3">Addiction module toxin RelE</fullName>
    </recommendedName>
</protein>
<keyword evidence="2" id="KW-1185">Reference proteome</keyword>
<evidence type="ECO:0000313" key="2">
    <source>
        <dbReference type="Proteomes" id="UP000034444"/>
    </source>
</evidence>
<dbReference type="Gene3D" id="3.30.2310.20">
    <property type="entry name" value="RelE-like"/>
    <property type="match status" value="1"/>
</dbReference>
<dbReference type="AlphaFoldDB" id="A0A7U4M1V5"/>
<dbReference type="Proteomes" id="UP000034444">
    <property type="component" value="Chromosome"/>
</dbReference>
<dbReference type="EMBL" id="CP011308">
    <property type="protein sequence ID" value="AKF25174.1"/>
    <property type="molecule type" value="Genomic_DNA"/>
</dbReference>
<evidence type="ECO:0000313" key="1">
    <source>
        <dbReference type="EMBL" id="AKF25174.1"/>
    </source>
</evidence>
<reference evidence="1 2" key="1">
    <citation type="submission" date="2015-04" db="EMBL/GenBank/DDBJ databases">
        <title>Complete genome sequence of Sulfurovum lithotrophicum ATCC BAA-797T.</title>
        <authorList>
            <person name="Ahn J."/>
            <person name="Park G."/>
            <person name="Jeon W."/>
            <person name="Jang Y."/>
            <person name="Jang M."/>
            <person name="Lee H."/>
            <person name="Lee H."/>
        </authorList>
    </citation>
    <scope>NUCLEOTIDE SEQUENCE [LARGE SCALE GENOMIC DNA]</scope>
    <source>
        <strain evidence="2">ATCC BAA-797 / 42BKT</strain>
    </source>
</reference>
<gene>
    <name evidence="1" type="ORF">YH65_07040</name>
</gene>
<dbReference type="OrthoDB" id="5570653at2"/>
<dbReference type="SUPFAM" id="SSF143011">
    <property type="entry name" value="RelE-like"/>
    <property type="match status" value="1"/>
</dbReference>
<sequence length="107" mass="12178">MPFKIQYYPEVFEDLEALSDDEFLEVDAYIEKLKVNPFLVSLPLENLGDNLLSECRKIYIANATIRMVIRVKNNEIQIVELIAVGPRAGGIVYDEAYRRLVDSGIGL</sequence>